<dbReference type="InterPro" id="IPR019734">
    <property type="entry name" value="TPR_rpt"/>
</dbReference>
<dbReference type="RefSeq" id="WP_074789149.1">
    <property type="nucleotide sequence ID" value="NZ_FNZX01000004.1"/>
</dbReference>
<dbReference type="SUPFAM" id="SSF48452">
    <property type="entry name" value="TPR-like"/>
    <property type="match status" value="1"/>
</dbReference>
<dbReference type="EMBL" id="FNZX01000004">
    <property type="protein sequence ID" value="SEK34253.1"/>
    <property type="molecule type" value="Genomic_DNA"/>
</dbReference>
<feature type="repeat" description="TPR" evidence="1">
    <location>
        <begin position="220"/>
        <end position="253"/>
    </location>
</feature>
<gene>
    <name evidence="2" type="ORF">SAMN02910377_00662</name>
</gene>
<evidence type="ECO:0000313" key="3">
    <source>
        <dbReference type="Proteomes" id="UP000182321"/>
    </source>
</evidence>
<name>A0A1H7G7I6_9FIRM</name>
<dbReference type="Proteomes" id="UP000182321">
    <property type="component" value="Unassembled WGS sequence"/>
</dbReference>
<keyword evidence="3" id="KW-1185">Reference proteome</keyword>
<dbReference type="InterPro" id="IPR011990">
    <property type="entry name" value="TPR-like_helical_dom_sf"/>
</dbReference>
<evidence type="ECO:0000313" key="2">
    <source>
        <dbReference type="EMBL" id="SEK34253.1"/>
    </source>
</evidence>
<dbReference type="PROSITE" id="PS50005">
    <property type="entry name" value="TPR"/>
    <property type="match status" value="1"/>
</dbReference>
<organism evidence="2 3">
    <name type="scientific">Pseudobutyrivibrio ruminis</name>
    <dbReference type="NCBI Taxonomy" id="46206"/>
    <lineage>
        <taxon>Bacteria</taxon>
        <taxon>Bacillati</taxon>
        <taxon>Bacillota</taxon>
        <taxon>Clostridia</taxon>
        <taxon>Lachnospirales</taxon>
        <taxon>Lachnospiraceae</taxon>
        <taxon>Pseudobutyrivibrio</taxon>
    </lineage>
</organism>
<evidence type="ECO:0000256" key="1">
    <source>
        <dbReference type="PROSITE-ProRule" id="PRU00339"/>
    </source>
</evidence>
<protein>
    <submittedName>
        <fullName evidence="2">Uncharacterized protein</fullName>
    </submittedName>
</protein>
<proteinExistence type="predicted"/>
<dbReference type="Gene3D" id="1.25.40.10">
    <property type="entry name" value="Tetratricopeptide repeat domain"/>
    <property type="match status" value="1"/>
</dbReference>
<accession>A0A1H7G7I6</accession>
<reference evidence="3" key="1">
    <citation type="submission" date="2016-10" db="EMBL/GenBank/DDBJ databases">
        <authorList>
            <person name="Varghese N."/>
        </authorList>
    </citation>
    <scope>NUCLEOTIDE SEQUENCE [LARGE SCALE GENOMIC DNA]</scope>
    <source>
        <strain evidence="3">ACV-9</strain>
    </source>
</reference>
<sequence length="462" mass="53710">MICINEIALAIGESITASVIFEKTKSLSNKTTLNSIATKIYKECIDVFINKYQNEIYYAKLDNYIERVAYIETLINYMTDITRKNSIEKYIDTIADDFISEYSSFISQRIRIKEALEFLSEEIKRILFQSKICFESLEHNRIYDVGLRNGEKLDQLLEQISGAISFNTIAANKNNMLKICGENDLKDNYYDEIIALLEEGKYVEVIEKIDLYVERFPKDYEMLVDAGALLIDIGRFEEAKEKLDKVLSVDENHVNALYNMAVACYCDATKDYQYNARPDLYEAEKMSKSIDGAVQYIDRAYSVDENDLEVKNFKAYLYMVTKKDLNLAQKLLWECIKEHPDVDYKINLALCYLIDKDFNNALIIAQELCFETKFRDLTEASFIFGLMGNIYATPGIRYNDEAVQMLMFAYMLSHDSNYLKLTDMISNGSVIDSIFINRMMINIYDVDEMPDLVRKNPRDYYC</sequence>
<keyword evidence="1" id="KW-0802">TPR repeat</keyword>
<dbReference type="AlphaFoldDB" id="A0A1H7G7I6"/>